<organism evidence="2">
    <name type="scientific">freshwater metagenome</name>
    <dbReference type="NCBI Taxonomy" id="449393"/>
    <lineage>
        <taxon>unclassified sequences</taxon>
        <taxon>metagenomes</taxon>
        <taxon>ecological metagenomes</taxon>
    </lineage>
</organism>
<proteinExistence type="inferred from homology"/>
<sequence>MLSAKESGNQVAKSILANAILRSIAKAKADLKLHGIIGIITIPSRASAIRSRGRDHIKDLAQLVVKAGKEINLELVNLDLLRMTKKVKDQSMLNQAQRLLNISGAYLALHPEVPINNLIIIDDLITTGSSIQEAMRALSVINLRPVAVATACAVGAHL</sequence>
<protein>
    <submittedName>
        <fullName evidence="2">Unannotated protein</fullName>
    </submittedName>
</protein>
<dbReference type="EMBL" id="CAEZXU010000002">
    <property type="protein sequence ID" value="CAB4689515.1"/>
    <property type="molecule type" value="Genomic_DNA"/>
</dbReference>
<dbReference type="AlphaFoldDB" id="A0A6J6NXL5"/>
<accession>A0A6J6NXL5</accession>
<comment type="similarity">
    <text evidence="1">Belongs to the ComF/GntX family.</text>
</comment>
<reference evidence="2" key="1">
    <citation type="submission" date="2020-05" db="EMBL/GenBank/DDBJ databases">
        <authorList>
            <person name="Chiriac C."/>
            <person name="Salcher M."/>
            <person name="Ghai R."/>
            <person name="Kavagutti S V."/>
        </authorList>
    </citation>
    <scope>NUCLEOTIDE SEQUENCE</scope>
</reference>
<dbReference type="InterPro" id="IPR000836">
    <property type="entry name" value="PRTase_dom"/>
</dbReference>
<dbReference type="CDD" id="cd06223">
    <property type="entry name" value="PRTases_typeI"/>
    <property type="match status" value="1"/>
</dbReference>
<evidence type="ECO:0000256" key="1">
    <source>
        <dbReference type="ARBA" id="ARBA00008007"/>
    </source>
</evidence>
<dbReference type="SUPFAM" id="SSF53271">
    <property type="entry name" value="PRTase-like"/>
    <property type="match status" value="1"/>
</dbReference>
<dbReference type="InterPro" id="IPR029057">
    <property type="entry name" value="PRTase-like"/>
</dbReference>
<gene>
    <name evidence="2" type="ORF">UFOPK2592_00097</name>
</gene>
<dbReference type="InterPro" id="IPR051910">
    <property type="entry name" value="ComF/GntX_DNA_util-trans"/>
</dbReference>
<name>A0A6J6NXL5_9ZZZZ</name>
<dbReference type="PANTHER" id="PTHR47505:SF1">
    <property type="entry name" value="DNA UTILIZATION PROTEIN YHGH"/>
    <property type="match status" value="1"/>
</dbReference>
<evidence type="ECO:0000313" key="2">
    <source>
        <dbReference type="EMBL" id="CAB4689515.1"/>
    </source>
</evidence>
<dbReference type="Gene3D" id="3.40.50.2020">
    <property type="match status" value="1"/>
</dbReference>
<dbReference type="PANTHER" id="PTHR47505">
    <property type="entry name" value="DNA UTILIZATION PROTEIN YHGH"/>
    <property type="match status" value="1"/>
</dbReference>